<feature type="compositionally biased region" description="Basic and acidic residues" evidence="1">
    <location>
        <begin position="1"/>
        <end position="13"/>
    </location>
</feature>
<accession>A0A915YHE0</accession>
<proteinExistence type="predicted"/>
<feature type="transmembrane region" description="Helical" evidence="2">
    <location>
        <begin position="88"/>
        <end position="109"/>
    </location>
</feature>
<name>A0A915YHE0_9BACT</name>
<dbReference type="Proteomes" id="UP001060919">
    <property type="component" value="Chromosome"/>
</dbReference>
<keyword evidence="5" id="KW-1185">Reference proteome</keyword>
<protein>
    <submittedName>
        <fullName evidence="4">Uncharacterized protein</fullName>
    </submittedName>
</protein>
<feature type="region of interest" description="Disordered" evidence="1">
    <location>
        <begin position="1"/>
        <end position="49"/>
    </location>
</feature>
<keyword evidence="2" id="KW-0472">Membrane</keyword>
<evidence type="ECO:0000313" key="3">
    <source>
        <dbReference type="EMBL" id="BDS12991.1"/>
    </source>
</evidence>
<dbReference type="AlphaFoldDB" id="A0A915YHE0"/>
<sequence>MSLRDKIKLDYSRPDFSQYGTGRIREQPKNTEEASPSTQKSSGDPAAIINASANGLNSIGGVISLFMGKDGSNSTTTTPPPPPPPKKQLSPLAIGGIIGGVVLLIVVLISSKNGKASEAIK</sequence>
<evidence type="ECO:0000313" key="4">
    <source>
        <dbReference type="EMBL" id="BDS13054.1"/>
    </source>
</evidence>
<dbReference type="RefSeq" id="WP_264788323.1">
    <property type="nucleotide sequence ID" value="NZ_AP026867.1"/>
</dbReference>
<organism evidence="4 5">
    <name type="scientific">Aureispira anguillae</name>
    <dbReference type="NCBI Taxonomy" id="2864201"/>
    <lineage>
        <taxon>Bacteria</taxon>
        <taxon>Pseudomonadati</taxon>
        <taxon>Bacteroidota</taxon>
        <taxon>Saprospiria</taxon>
        <taxon>Saprospirales</taxon>
        <taxon>Saprospiraceae</taxon>
        <taxon>Aureispira</taxon>
    </lineage>
</organism>
<dbReference type="EMBL" id="AP026867">
    <property type="protein sequence ID" value="BDS13054.1"/>
    <property type="molecule type" value="Genomic_DNA"/>
</dbReference>
<feature type="region of interest" description="Disordered" evidence="1">
    <location>
        <begin position="67"/>
        <end position="91"/>
    </location>
</feature>
<reference evidence="4" key="1">
    <citation type="submission" date="2022-09" db="EMBL/GenBank/DDBJ databases">
        <title>Aureispira anguillicida sp. nov., isolated from Leptocephalus of Japanese eel Anguilla japonica.</title>
        <authorList>
            <person name="Yuasa K."/>
            <person name="Mekata T."/>
            <person name="Ikunari K."/>
        </authorList>
    </citation>
    <scope>NUCLEOTIDE SEQUENCE</scope>
    <source>
        <strain evidence="4">EL160426</strain>
    </source>
</reference>
<gene>
    <name evidence="3" type="ORF">AsAng_0037190</name>
    <name evidence="4" type="ORF">AsAng_0037820</name>
</gene>
<evidence type="ECO:0000256" key="2">
    <source>
        <dbReference type="SAM" id="Phobius"/>
    </source>
</evidence>
<dbReference type="KEGG" id="aup:AsAng_0037190"/>
<feature type="compositionally biased region" description="Polar residues" evidence="1">
    <location>
        <begin position="33"/>
        <end position="42"/>
    </location>
</feature>
<dbReference type="EMBL" id="AP026867">
    <property type="protein sequence ID" value="BDS12991.1"/>
    <property type="molecule type" value="Genomic_DNA"/>
</dbReference>
<feature type="transmembrane region" description="Helical" evidence="2">
    <location>
        <begin position="47"/>
        <end position="68"/>
    </location>
</feature>
<evidence type="ECO:0000256" key="1">
    <source>
        <dbReference type="SAM" id="MobiDB-lite"/>
    </source>
</evidence>
<dbReference type="KEGG" id="aup:AsAng_0037820"/>
<keyword evidence="2" id="KW-0812">Transmembrane</keyword>
<feature type="compositionally biased region" description="Basic and acidic residues" evidence="1">
    <location>
        <begin position="23"/>
        <end position="32"/>
    </location>
</feature>
<evidence type="ECO:0000313" key="5">
    <source>
        <dbReference type="Proteomes" id="UP001060919"/>
    </source>
</evidence>
<keyword evidence="2" id="KW-1133">Transmembrane helix</keyword>